<dbReference type="EMBL" id="CDOD01000018">
    <property type="protein sequence ID" value="CEN35275.1"/>
    <property type="molecule type" value="Genomic_DNA"/>
</dbReference>
<protein>
    <submittedName>
        <fullName evidence="2">Uncharacterized protein</fullName>
    </submittedName>
</protein>
<dbReference type="STRING" id="28189.CCYN74_130087"/>
<gene>
    <name evidence="2" type="ORF">CCYN2B_250082</name>
</gene>
<evidence type="ECO:0000256" key="1">
    <source>
        <dbReference type="SAM" id="Phobius"/>
    </source>
</evidence>
<accession>A0A0B7H7E7</accession>
<feature type="transmembrane region" description="Helical" evidence="1">
    <location>
        <begin position="183"/>
        <end position="216"/>
    </location>
</feature>
<dbReference type="Proteomes" id="UP000038055">
    <property type="component" value="Unassembled WGS sequence"/>
</dbReference>
<reference evidence="3" key="1">
    <citation type="submission" date="2015-01" db="EMBL/GenBank/DDBJ databases">
        <authorList>
            <person name="MANFREDI Pablo"/>
        </authorList>
    </citation>
    <scope>NUCLEOTIDE SEQUENCE [LARGE SCALE GENOMIC DNA]</scope>
    <source>
        <strain evidence="3">Ccyn2B</strain>
    </source>
</reference>
<name>A0A0B7H7E7_9FLAO</name>
<keyword evidence="3" id="KW-1185">Reference proteome</keyword>
<dbReference type="RefSeq" id="WP_231550836.1">
    <property type="nucleotide sequence ID" value="NZ_CDOD01000018.1"/>
</dbReference>
<dbReference type="AlphaFoldDB" id="A0A0B7H7E7"/>
<keyword evidence="1" id="KW-1133">Transmembrane helix</keyword>
<organism evidence="2 3">
    <name type="scientific">Capnocytophaga cynodegmi</name>
    <dbReference type="NCBI Taxonomy" id="28189"/>
    <lineage>
        <taxon>Bacteria</taxon>
        <taxon>Pseudomonadati</taxon>
        <taxon>Bacteroidota</taxon>
        <taxon>Flavobacteriia</taxon>
        <taxon>Flavobacteriales</taxon>
        <taxon>Flavobacteriaceae</taxon>
        <taxon>Capnocytophaga</taxon>
    </lineage>
</organism>
<dbReference type="eggNOG" id="ENOG50310BA">
    <property type="taxonomic scope" value="Bacteria"/>
</dbReference>
<sequence length="225" mass="26421">MINLLKYSSLTQKMFSDAKKRENSIYKRCKDSTQIAGFSSQGELIIIGRKYYYHFNEVKPEYQKELHNIFSSEWKNELYYGFAKFYAKSIKQEKKLYVLMLLGINTEKLSKENLKEAKDIGFEKKGNIFCEEDTGNFIYKSIHIAGKFAPKQQWKEKLKNEFPLKQKFHFTIEKESKLPKIGLYIKAIVLLPFALLSDLIAITLLYGTIELVFLILKLKNILKKD</sequence>
<evidence type="ECO:0000313" key="2">
    <source>
        <dbReference type="EMBL" id="CEN35275.1"/>
    </source>
</evidence>
<evidence type="ECO:0000313" key="3">
    <source>
        <dbReference type="Proteomes" id="UP000038055"/>
    </source>
</evidence>
<proteinExistence type="predicted"/>
<keyword evidence="1" id="KW-0812">Transmembrane</keyword>
<keyword evidence="1" id="KW-0472">Membrane</keyword>